<accession>A0ABQ3FLH4</accession>
<feature type="binding site" evidence="9">
    <location>
        <position position="122"/>
    </location>
    <ligand>
        <name>NADPH</name>
        <dbReference type="ChEBI" id="CHEBI:57783"/>
    </ligand>
</feature>
<evidence type="ECO:0000256" key="2">
    <source>
        <dbReference type="ARBA" id="ARBA00006825"/>
    </source>
</evidence>
<feature type="binding site" evidence="9">
    <location>
        <position position="150"/>
    </location>
    <ligand>
        <name>1-deoxy-D-xylulose 5-phosphate</name>
        <dbReference type="ChEBI" id="CHEBI:57792"/>
    </ligand>
</feature>
<feature type="binding site" evidence="9">
    <location>
        <position position="221"/>
    </location>
    <ligand>
        <name>1-deoxy-D-xylulose 5-phosphate</name>
        <dbReference type="ChEBI" id="CHEBI:57792"/>
    </ligand>
</feature>
<feature type="binding site" evidence="9">
    <location>
        <position position="148"/>
    </location>
    <ligand>
        <name>Mn(2+)</name>
        <dbReference type="ChEBI" id="CHEBI:29035"/>
    </ligand>
</feature>
<evidence type="ECO:0000256" key="5">
    <source>
        <dbReference type="ARBA" id="ARBA00023002"/>
    </source>
</evidence>
<evidence type="ECO:0000256" key="8">
    <source>
        <dbReference type="ARBA" id="ARBA00048543"/>
    </source>
</evidence>
<feature type="binding site" evidence="9">
    <location>
        <position position="224"/>
    </location>
    <ligand>
        <name>Mn(2+)</name>
        <dbReference type="ChEBI" id="CHEBI:29035"/>
    </ligand>
</feature>
<dbReference type="PANTHER" id="PTHR30525:SF0">
    <property type="entry name" value="1-DEOXY-D-XYLULOSE 5-PHOSPHATE REDUCTOISOMERASE, CHLOROPLASTIC"/>
    <property type="match status" value="1"/>
</dbReference>
<dbReference type="SUPFAM" id="SSF51735">
    <property type="entry name" value="NAD(P)-binding Rossmann-fold domains"/>
    <property type="match status" value="1"/>
</dbReference>
<comment type="caution">
    <text evidence="13">The sequence shown here is derived from an EMBL/GenBank/DDBJ whole genome shotgun (WGS) entry which is preliminary data.</text>
</comment>
<evidence type="ECO:0000256" key="3">
    <source>
        <dbReference type="ARBA" id="ARBA00022723"/>
    </source>
</evidence>
<evidence type="ECO:0000256" key="9">
    <source>
        <dbReference type="HAMAP-Rule" id="MF_00183"/>
    </source>
</evidence>
<dbReference type="EMBL" id="BMZM01000003">
    <property type="protein sequence ID" value="GHC28749.1"/>
    <property type="molecule type" value="Genomic_DNA"/>
</dbReference>
<reference evidence="14" key="1">
    <citation type="journal article" date="2019" name="Int. J. Syst. Evol. Microbiol.">
        <title>The Global Catalogue of Microorganisms (GCM) 10K type strain sequencing project: providing services to taxonomists for standard genome sequencing and annotation.</title>
        <authorList>
            <consortium name="The Broad Institute Genomics Platform"/>
            <consortium name="The Broad Institute Genome Sequencing Center for Infectious Disease"/>
            <person name="Wu L."/>
            <person name="Ma J."/>
        </authorList>
    </citation>
    <scope>NUCLEOTIDE SEQUENCE [LARGE SCALE GENOMIC DNA]</scope>
    <source>
        <strain evidence="14">KCTC 42082</strain>
    </source>
</reference>
<feature type="binding site" evidence="9">
    <location>
        <position position="149"/>
    </location>
    <ligand>
        <name>1-deoxy-D-xylulose 5-phosphate</name>
        <dbReference type="ChEBI" id="CHEBI:57792"/>
    </ligand>
</feature>
<feature type="domain" description="1-deoxy-D-xylulose 5-phosphate reductoisomerase N-terminal" evidence="10">
    <location>
        <begin position="4"/>
        <end position="130"/>
    </location>
</feature>
<dbReference type="InterPro" id="IPR036291">
    <property type="entry name" value="NAD(P)-bd_dom_sf"/>
</dbReference>
<feature type="domain" description="DXP reductoisomerase C-terminal" evidence="12">
    <location>
        <begin position="264"/>
        <end position="380"/>
    </location>
</feature>
<evidence type="ECO:0000256" key="4">
    <source>
        <dbReference type="ARBA" id="ARBA00022857"/>
    </source>
</evidence>
<dbReference type="NCBIfam" id="NF009114">
    <property type="entry name" value="PRK12464.1"/>
    <property type="match status" value="1"/>
</dbReference>
<feature type="binding site" evidence="9">
    <location>
        <position position="123"/>
    </location>
    <ligand>
        <name>1-deoxy-D-xylulose 5-phosphate</name>
        <dbReference type="ChEBI" id="CHEBI:57792"/>
    </ligand>
</feature>
<dbReference type="Pfam" id="PF08436">
    <property type="entry name" value="DXP_redisom_C"/>
    <property type="match status" value="1"/>
</dbReference>
<comment type="pathway">
    <text evidence="1 9">Isoprenoid biosynthesis; isopentenyl diphosphate biosynthesis via DXP pathway; isopentenyl diphosphate from 1-deoxy-D-xylulose 5-phosphate: step 1/6.</text>
</comment>
<comment type="caution">
    <text evidence="9">Lacks conserved residue(s) required for the propagation of feature annotation.</text>
</comment>
<dbReference type="InterPro" id="IPR013644">
    <property type="entry name" value="DXP_reductoisomerase_C"/>
</dbReference>
<dbReference type="SUPFAM" id="SSF69055">
    <property type="entry name" value="1-deoxy-D-xylulose-5-phosphate reductoisomerase, C-terminal domain"/>
    <property type="match status" value="1"/>
</dbReference>
<feature type="binding site" evidence="9">
    <location>
        <position position="12"/>
    </location>
    <ligand>
        <name>NADPH</name>
        <dbReference type="ChEBI" id="CHEBI:57783"/>
    </ligand>
</feature>
<dbReference type="EC" id="1.1.1.267" evidence="9"/>
<dbReference type="Pfam" id="PF02670">
    <property type="entry name" value="DXP_reductoisom"/>
    <property type="match status" value="1"/>
</dbReference>
<dbReference type="Pfam" id="PF13288">
    <property type="entry name" value="DXPR_C"/>
    <property type="match status" value="1"/>
</dbReference>
<evidence type="ECO:0000313" key="13">
    <source>
        <dbReference type="EMBL" id="GHC28749.1"/>
    </source>
</evidence>
<dbReference type="Proteomes" id="UP000604243">
    <property type="component" value="Unassembled WGS sequence"/>
</dbReference>
<gene>
    <name evidence="9 13" type="primary">dxr</name>
    <name evidence="13" type="ORF">GCM10010082_22800</name>
</gene>
<keyword evidence="3 9" id="KW-0479">Metal-binding</keyword>
<keyword evidence="6 9" id="KW-0464">Manganese</keyword>
<organism evidence="13 14">
    <name type="scientific">Kushneria pakistanensis</name>
    <dbReference type="NCBI Taxonomy" id="1508770"/>
    <lineage>
        <taxon>Bacteria</taxon>
        <taxon>Pseudomonadati</taxon>
        <taxon>Pseudomonadota</taxon>
        <taxon>Gammaproteobacteria</taxon>
        <taxon>Oceanospirillales</taxon>
        <taxon>Halomonadaceae</taxon>
        <taxon>Kushneria</taxon>
    </lineage>
</organism>
<feature type="binding site" evidence="9">
    <location>
        <position position="202"/>
    </location>
    <ligand>
        <name>1-deoxy-D-xylulose 5-phosphate</name>
        <dbReference type="ChEBI" id="CHEBI:57792"/>
    </ligand>
</feature>
<feature type="binding site" evidence="9">
    <location>
        <position position="150"/>
    </location>
    <ligand>
        <name>Mn(2+)</name>
        <dbReference type="ChEBI" id="CHEBI:29035"/>
    </ligand>
</feature>
<dbReference type="InterPro" id="IPR013512">
    <property type="entry name" value="DXP_reductoisomerase_N"/>
</dbReference>
<feature type="binding site" evidence="9">
    <location>
        <position position="13"/>
    </location>
    <ligand>
        <name>NADPH</name>
        <dbReference type="ChEBI" id="CHEBI:57783"/>
    </ligand>
</feature>
<evidence type="ECO:0000259" key="12">
    <source>
        <dbReference type="Pfam" id="PF13288"/>
    </source>
</evidence>
<evidence type="ECO:0000259" key="10">
    <source>
        <dbReference type="Pfam" id="PF02670"/>
    </source>
</evidence>
<sequence>MQTITLLGATGSVGASTLDIVARHPDRYRFHALTAHSSIESLLSLCLQHRPAFAVVGYENDALHLAEQLREHGVDTQVRWGEAALCDVAAEAEVVVAAIVGAAGLLPTLAAVRAGRRILLANKEALVMSGALFMREVARSGAVLLPLDSEHNAIFQCLPREHRGGLERHGITRLLLTASGGPFREHDVQALAQVTPEQACAHPNWSMGRKISVDSATLMNKGLELIEACWLFDATPDQIDVVVHPQSVIHSMAAYSDGSVLAQLGNPDMRTPIAHALAWPERIDAGVAPLDLFAVARLDFQTPDTERFPCLRLAREAMVAGGTAPAVLNAANEIAVEAFLAGNIGFTDIAVVVETVMGRIETRSADELEIIWAHDRLARHEAQNVINAMSMTAAGG</sequence>
<keyword evidence="4 9" id="KW-0521">NADP</keyword>
<dbReference type="InterPro" id="IPR036169">
    <property type="entry name" value="DXPR_C_sf"/>
</dbReference>
<dbReference type="NCBIfam" id="NF003938">
    <property type="entry name" value="PRK05447.1-1"/>
    <property type="match status" value="1"/>
</dbReference>
<dbReference type="InterPro" id="IPR026877">
    <property type="entry name" value="DXPR_C"/>
</dbReference>
<dbReference type="NCBIfam" id="TIGR00243">
    <property type="entry name" value="Dxr"/>
    <property type="match status" value="1"/>
</dbReference>
<dbReference type="SUPFAM" id="SSF55347">
    <property type="entry name" value="Glyceraldehyde-3-phosphate dehydrogenase-like, C-terminal domain"/>
    <property type="match status" value="1"/>
</dbReference>
<name>A0ABQ3FLH4_9GAMM</name>
<feature type="binding site" evidence="9">
    <location>
        <position position="220"/>
    </location>
    <ligand>
        <name>1-deoxy-D-xylulose 5-phosphate</name>
        <dbReference type="ChEBI" id="CHEBI:57792"/>
    </ligand>
</feature>
<evidence type="ECO:0000313" key="14">
    <source>
        <dbReference type="Proteomes" id="UP000604243"/>
    </source>
</evidence>
<comment type="catalytic activity">
    <reaction evidence="8">
        <text>2-C-methyl-D-erythritol 4-phosphate + NADP(+) = 1-deoxy-D-xylulose 5-phosphate + NADPH + H(+)</text>
        <dbReference type="Rhea" id="RHEA:13717"/>
        <dbReference type="ChEBI" id="CHEBI:15378"/>
        <dbReference type="ChEBI" id="CHEBI:57783"/>
        <dbReference type="ChEBI" id="CHEBI:57792"/>
        <dbReference type="ChEBI" id="CHEBI:58262"/>
        <dbReference type="ChEBI" id="CHEBI:58349"/>
        <dbReference type="EC" id="1.1.1.267"/>
    </reaction>
    <physiologicalReaction direction="right-to-left" evidence="8">
        <dbReference type="Rhea" id="RHEA:13719"/>
    </physiologicalReaction>
</comment>
<feature type="domain" description="1-deoxy-D-xylulose 5-phosphate reductoisomerase C-terminal" evidence="11">
    <location>
        <begin position="144"/>
        <end position="232"/>
    </location>
</feature>
<protein>
    <recommendedName>
        <fullName evidence="9">1-deoxy-D-xylulose 5-phosphate reductoisomerase</fullName>
        <shortName evidence="9">DXP reductoisomerase</shortName>
        <ecNumber evidence="9">1.1.1.267</ecNumber>
    </recommendedName>
    <alternativeName>
        <fullName evidence="9">1-deoxyxylulose-5-phosphate reductoisomerase</fullName>
    </alternativeName>
    <alternativeName>
        <fullName evidence="9">2-C-methyl-D-erythritol 4-phosphate synthase</fullName>
    </alternativeName>
</protein>
<keyword evidence="7 9" id="KW-0414">Isoprene biosynthesis</keyword>
<keyword evidence="5 9" id="KW-0560">Oxidoreductase</keyword>
<feature type="binding site" evidence="9">
    <location>
        <position position="124"/>
    </location>
    <ligand>
        <name>NADPH</name>
        <dbReference type="ChEBI" id="CHEBI:57783"/>
    </ligand>
</feature>
<feature type="binding site" evidence="9">
    <location>
        <position position="11"/>
    </location>
    <ligand>
        <name>NADPH</name>
        <dbReference type="ChEBI" id="CHEBI:57783"/>
    </ligand>
</feature>
<evidence type="ECO:0000259" key="11">
    <source>
        <dbReference type="Pfam" id="PF08436"/>
    </source>
</evidence>
<feature type="binding site" evidence="9">
    <location>
        <position position="208"/>
    </location>
    <ligand>
        <name>NADPH</name>
        <dbReference type="ChEBI" id="CHEBI:57783"/>
    </ligand>
</feature>
<dbReference type="InterPro" id="IPR003821">
    <property type="entry name" value="DXP_reductoisomerase"/>
</dbReference>
<dbReference type="PANTHER" id="PTHR30525">
    <property type="entry name" value="1-DEOXY-D-XYLULOSE 5-PHOSPHATE REDUCTOISOMERASE"/>
    <property type="match status" value="1"/>
</dbReference>
<dbReference type="RefSeq" id="WP_189518314.1">
    <property type="nucleotide sequence ID" value="NZ_BMZM01000003.1"/>
</dbReference>
<evidence type="ECO:0000256" key="1">
    <source>
        <dbReference type="ARBA" id="ARBA00005094"/>
    </source>
</evidence>
<feature type="binding site" evidence="9">
    <location>
        <position position="10"/>
    </location>
    <ligand>
        <name>NADPH</name>
        <dbReference type="ChEBI" id="CHEBI:57783"/>
    </ligand>
</feature>
<dbReference type="HAMAP" id="MF_00183">
    <property type="entry name" value="DXP_reductoisom"/>
    <property type="match status" value="1"/>
</dbReference>
<evidence type="ECO:0000256" key="6">
    <source>
        <dbReference type="ARBA" id="ARBA00023211"/>
    </source>
</evidence>
<comment type="function">
    <text evidence="9">Catalyzes the NADPH-dependent rearrangement and reduction of 1-deoxy-D-xylulose-5-phosphate (DXP) to 2-C-methyl-D-erythritol 4-phosphate (MEP).</text>
</comment>
<comment type="similarity">
    <text evidence="2 9">Belongs to the DXR family.</text>
</comment>
<feature type="binding site" evidence="9">
    <location>
        <position position="215"/>
    </location>
    <ligand>
        <name>1-deoxy-D-xylulose 5-phosphate</name>
        <dbReference type="ChEBI" id="CHEBI:57792"/>
    </ligand>
</feature>
<feature type="binding site" evidence="9">
    <location>
        <position position="224"/>
    </location>
    <ligand>
        <name>1-deoxy-D-xylulose 5-phosphate</name>
        <dbReference type="ChEBI" id="CHEBI:57792"/>
    </ligand>
</feature>
<dbReference type="Gene3D" id="1.10.1740.10">
    <property type="match status" value="1"/>
</dbReference>
<keyword evidence="14" id="KW-1185">Reference proteome</keyword>
<keyword evidence="9" id="KW-0460">Magnesium</keyword>
<feature type="binding site" evidence="9">
    <location>
        <position position="179"/>
    </location>
    <ligand>
        <name>1-deoxy-D-xylulose 5-phosphate</name>
        <dbReference type="ChEBI" id="CHEBI:57792"/>
    </ligand>
</feature>
<dbReference type="Gene3D" id="3.40.50.720">
    <property type="entry name" value="NAD(P)-binding Rossmann-like Domain"/>
    <property type="match status" value="1"/>
</dbReference>
<evidence type="ECO:0000256" key="7">
    <source>
        <dbReference type="ARBA" id="ARBA00023229"/>
    </source>
</evidence>
<comment type="cofactor">
    <cofactor evidence="9">
        <name>Mg(2+)</name>
        <dbReference type="ChEBI" id="CHEBI:18420"/>
    </cofactor>
    <cofactor evidence="9">
        <name>Mn(2+)</name>
        <dbReference type="ChEBI" id="CHEBI:29035"/>
    </cofactor>
</comment>
<dbReference type="PIRSF" id="PIRSF006205">
    <property type="entry name" value="Dxp_reductismrs"/>
    <property type="match status" value="1"/>
</dbReference>
<proteinExistence type="inferred from homology"/>